<protein>
    <submittedName>
        <fullName evidence="2">ARAD1A08756p</fullName>
    </submittedName>
</protein>
<sequence>MTLIDTVKAANSSAKEKIPLEKTVGVFVGGTSGIGEYTAYKFAQYTKNPTVYVIGRNEAAGNAIIDKLKELNSSPDAKYYFLKHDVSLMKECDKLCDVIKGKEDKINLLFLTSGFLSIKSRDENEEGLDKKFSVNYYGRWRITSNLMPLLSAGAEKDDQARVVSVLSPGNEGPLQEDDLDLKKKYTMLNFNRHIVEFNSLAVVRFANLYPKVSFTHAHPGIVSTKIDRDLPWWIRTPMKGIFKFFAQSPDDSAEKFFYLGYSGPQYKTGSHLVDANLKDLKATAENKGFLTKELQDKVWDHTEQSFKQALSK</sequence>
<dbReference type="AlphaFoldDB" id="A0A060SY09"/>
<proteinExistence type="predicted"/>
<dbReference type="Gene3D" id="3.40.50.720">
    <property type="entry name" value="NAD(P)-binding Rossmann-like Domain"/>
    <property type="match status" value="1"/>
</dbReference>
<dbReference type="InterPro" id="IPR052228">
    <property type="entry name" value="Sec_Metab_Biosynth_Oxidored"/>
</dbReference>
<organism evidence="2">
    <name type="scientific">Blastobotrys adeninivorans</name>
    <name type="common">Yeast</name>
    <name type="synonym">Arxula adeninivorans</name>
    <dbReference type="NCBI Taxonomy" id="409370"/>
    <lineage>
        <taxon>Eukaryota</taxon>
        <taxon>Fungi</taxon>
        <taxon>Dikarya</taxon>
        <taxon>Ascomycota</taxon>
        <taxon>Saccharomycotina</taxon>
        <taxon>Dipodascomycetes</taxon>
        <taxon>Dipodascales</taxon>
        <taxon>Trichomonascaceae</taxon>
        <taxon>Blastobotrys</taxon>
    </lineage>
</organism>
<dbReference type="PANTHER" id="PTHR47534:SF3">
    <property type="entry name" value="ALCOHOL DEHYDROGENASE-LIKE C-TERMINAL DOMAIN-CONTAINING PROTEIN"/>
    <property type="match status" value="1"/>
</dbReference>
<dbReference type="Pfam" id="PF00106">
    <property type="entry name" value="adh_short"/>
    <property type="match status" value="1"/>
</dbReference>
<reference evidence="2" key="2">
    <citation type="submission" date="2014-06" db="EMBL/GenBank/DDBJ databases">
        <title>The complete genome of Blastobotrys (Arxula) adeninivorans LS3 - a yeast of biotechnological interest.</title>
        <authorList>
            <person name="Kunze G."/>
            <person name="Gaillardin C."/>
            <person name="Czernicka M."/>
            <person name="Durrens P."/>
            <person name="Martin T."/>
            <person name="Boer E."/>
            <person name="Gabaldon T."/>
            <person name="Cruz J."/>
            <person name="Talla E."/>
            <person name="Marck C."/>
            <person name="Goffeau A."/>
            <person name="Barbe V."/>
            <person name="Baret P."/>
            <person name="Baronian K."/>
            <person name="Beier S."/>
            <person name="Bleykasten C."/>
            <person name="Bode R."/>
            <person name="Casaregola S."/>
            <person name="Despons L."/>
            <person name="Fairhead C."/>
            <person name="Giersberg M."/>
            <person name="Gierski P."/>
            <person name="Hahnel U."/>
            <person name="Hartmann A."/>
            <person name="Jankowska D."/>
            <person name="Jubin C."/>
            <person name="Jung P."/>
            <person name="Lafontaine I."/>
            <person name="Leh-Louis V."/>
            <person name="Lemaire M."/>
            <person name="Marcet-Houben M."/>
            <person name="Mascher M."/>
            <person name="Morel G."/>
            <person name="Richard G.-F."/>
            <person name="Riechen J."/>
            <person name="Sacerdot C."/>
            <person name="Sarkar A."/>
            <person name="Savel G."/>
            <person name="Schacherer J."/>
            <person name="Sherman D."/>
            <person name="Straub M.-L."/>
            <person name="Stein N."/>
            <person name="Thierry A."/>
            <person name="Trautwein-Schult A."/>
            <person name="Westhof E."/>
            <person name="Worch S."/>
            <person name="Dujon B."/>
            <person name="Souciet J.-L."/>
            <person name="Wincker P."/>
            <person name="Scholz U."/>
            <person name="Neuveglise N."/>
        </authorList>
    </citation>
    <scope>NUCLEOTIDE SEQUENCE</scope>
    <source>
        <strain evidence="2">LS3</strain>
    </source>
</reference>
<dbReference type="SUPFAM" id="SSF51735">
    <property type="entry name" value="NAD(P)-binding Rossmann-fold domains"/>
    <property type="match status" value="1"/>
</dbReference>
<accession>A0A060SY09</accession>
<evidence type="ECO:0000313" key="2">
    <source>
        <dbReference type="EMBL" id="CDP33409.1"/>
    </source>
</evidence>
<dbReference type="InterPro" id="IPR002347">
    <property type="entry name" value="SDR_fam"/>
</dbReference>
<dbReference type="InterPro" id="IPR036291">
    <property type="entry name" value="NAD(P)-bd_dom_sf"/>
</dbReference>
<name>A0A060SY09_BLAAD</name>
<keyword evidence="1" id="KW-0560">Oxidoreductase</keyword>
<dbReference type="PhylomeDB" id="A0A060SY09"/>
<dbReference type="GO" id="GO:0016491">
    <property type="term" value="F:oxidoreductase activity"/>
    <property type="evidence" value="ECO:0007669"/>
    <property type="project" value="UniProtKB-KW"/>
</dbReference>
<dbReference type="PANTHER" id="PTHR47534">
    <property type="entry name" value="YALI0E05731P"/>
    <property type="match status" value="1"/>
</dbReference>
<gene>
    <name evidence="2" type="ORF">GNLVRS02_ARAD1A08756g</name>
</gene>
<dbReference type="EMBL" id="HG937691">
    <property type="protein sequence ID" value="CDP33409.1"/>
    <property type="molecule type" value="Genomic_DNA"/>
</dbReference>
<evidence type="ECO:0000256" key="1">
    <source>
        <dbReference type="ARBA" id="ARBA00023002"/>
    </source>
</evidence>
<reference evidence="2" key="1">
    <citation type="submission" date="2014-02" db="EMBL/GenBank/DDBJ databases">
        <authorList>
            <person name="Genoscope - CEA"/>
        </authorList>
    </citation>
    <scope>NUCLEOTIDE SEQUENCE</scope>
    <source>
        <strain evidence="2">LS3</strain>
    </source>
</reference>